<dbReference type="AlphaFoldDB" id="A0A382NJ40"/>
<protein>
    <submittedName>
        <fullName evidence="1">Uncharacterized protein</fullName>
    </submittedName>
</protein>
<name>A0A382NJ40_9ZZZZ</name>
<accession>A0A382NJ40</accession>
<gene>
    <name evidence="1" type="ORF">METZ01_LOCUS314077</name>
</gene>
<organism evidence="1">
    <name type="scientific">marine metagenome</name>
    <dbReference type="NCBI Taxonomy" id="408172"/>
    <lineage>
        <taxon>unclassified sequences</taxon>
        <taxon>metagenomes</taxon>
        <taxon>ecological metagenomes</taxon>
    </lineage>
</organism>
<dbReference type="EMBL" id="UINC01100851">
    <property type="protein sequence ID" value="SVC61223.1"/>
    <property type="molecule type" value="Genomic_DNA"/>
</dbReference>
<proteinExistence type="predicted"/>
<feature type="non-terminal residue" evidence="1">
    <location>
        <position position="35"/>
    </location>
</feature>
<evidence type="ECO:0000313" key="1">
    <source>
        <dbReference type="EMBL" id="SVC61223.1"/>
    </source>
</evidence>
<reference evidence="1" key="1">
    <citation type="submission" date="2018-05" db="EMBL/GenBank/DDBJ databases">
        <authorList>
            <person name="Lanie J.A."/>
            <person name="Ng W.-L."/>
            <person name="Kazmierczak K.M."/>
            <person name="Andrzejewski T.M."/>
            <person name="Davidsen T.M."/>
            <person name="Wayne K.J."/>
            <person name="Tettelin H."/>
            <person name="Glass J.I."/>
            <person name="Rusch D."/>
            <person name="Podicherti R."/>
            <person name="Tsui H.-C.T."/>
            <person name="Winkler M.E."/>
        </authorList>
    </citation>
    <scope>NUCLEOTIDE SEQUENCE</scope>
</reference>
<sequence length="35" mass="3974">MRNVVNLGIRVIYLEGNEPMKSKSINEEPISLQSN</sequence>